<reference evidence="20 21" key="1">
    <citation type="journal article" date="2005" name="Science">
        <title>The genome sequence of Trypanosoma cruzi, etiologic agent of Chagas disease.</title>
        <authorList>
            <person name="El-Sayed N.M."/>
            <person name="Myler P.J."/>
            <person name="Bartholomeu D.C."/>
            <person name="Nilsson D."/>
            <person name="Aggarwal G."/>
            <person name="Tran A.N."/>
            <person name="Ghedin E."/>
            <person name="Worthey E.A."/>
            <person name="Delcher A.L."/>
            <person name="Blandin G."/>
            <person name="Westenberger S.J."/>
            <person name="Caler E."/>
            <person name="Cerqueira G.C."/>
            <person name="Branche C."/>
            <person name="Haas B."/>
            <person name="Anupama A."/>
            <person name="Arner E."/>
            <person name="Aslund L."/>
            <person name="Attipoe P."/>
            <person name="Bontempi E."/>
            <person name="Bringaud F."/>
            <person name="Burton P."/>
            <person name="Cadag E."/>
            <person name="Campbell D.A."/>
            <person name="Carrington M."/>
            <person name="Crabtree J."/>
            <person name="Darban H."/>
            <person name="da Silveira J.F."/>
            <person name="de Jong P."/>
            <person name="Edwards K."/>
            <person name="Englund P.T."/>
            <person name="Fazelina G."/>
            <person name="Feldblyum T."/>
            <person name="Ferella M."/>
            <person name="Frasch A.C."/>
            <person name="Gull K."/>
            <person name="Horn D."/>
            <person name="Hou L."/>
            <person name="Huang Y."/>
            <person name="Kindlund E."/>
            <person name="Klingbeil M."/>
            <person name="Kluge S."/>
            <person name="Koo H."/>
            <person name="Lacerda D."/>
            <person name="Levin M.J."/>
            <person name="Lorenzi H."/>
            <person name="Louie T."/>
            <person name="Machado C.R."/>
            <person name="McCulloch R."/>
            <person name="McKenna A."/>
            <person name="Mizuno Y."/>
            <person name="Mottram J.C."/>
            <person name="Nelson S."/>
            <person name="Ochaya S."/>
            <person name="Osoegawa K."/>
            <person name="Pai G."/>
            <person name="Parsons M."/>
            <person name="Pentony M."/>
            <person name="Pettersson U."/>
            <person name="Pop M."/>
            <person name="Ramirez J.L."/>
            <person name="Rinta J."/>
            <person name="Robertson L."/>
            <person name="Salzberg S.L."/>
            <person name="Sanchez D.O."/>
            <person name="Seyler A."/>
            <person name="Sharma R."/>
            <person name="Shetty J."/>
            <person name="Simpson A.J."/>
            <person name="Sisk E."/>
            <person name="Tammi M.T."/>
            <person name="Tarleton R."/>
            <person name="Teixeira S."/>
            <person name="Van Aken S."/>
            <person name="Vogt C."/>
            <person name="Ward P.N."/>
            <person name="Wickstead B."/>
            <person name="Wortman J."/>
            <person name="White O."/>
            <person name="Fraser C.M."/>
            <person name="Stuart K.D."/>
            <person name="Andersson B."/>
        </authorList>
    </citation>
    <scope>NUCLEOTIDE SEQUENCE [LARGE SCALE GENOMIC DNA]</scope>
    <source>
        <strain evidence="20 21">CL Brener</strain>
    </source>
</reference>
<dbReference type="GO" id="GO:0000287">
    <property type="term" value="F:magnesium ion binding"/>
    <property type="evidence" value="ECO:0007669"/>
    <property type="project" value="UniProtKB-UniRule"/>
</dbReference>
<dbReference type="GO" id="GO:0016887">
    <property type="term" value="F:ATP hydrolysis activity"/>
    <property type="evidence" value="ECO:0007669"/>
    <property type="project" value="InterPro"/>
</dbReference>
<evidence type="ECO:0000313" key="21">
    <source>
        <dbReference type="Proteomes" id="UP000002296"/>
    </source>
</evidence>
<dbReference type="GO" id="GO:0006890">
    <property type="term" value="P:retrograde vesicle-mediated transport, Golgi to endoplasmic reticulum"/>
    <property type="evidence" value="ECO:0007669"/>
    <property type="project" value="TreeGrafter"/>
</dbReference>
<dbReference type="InterPro" id="IPR023299">
    <property type="entry name" value="ATPase_P-typ_cyto_dom_N"/>
</dbReference>
<dbReference type="SUPFAM" id="SSF81653">
    <property type="entry name" value="Calcium ATPase, transduction domain A"/>
    <property type="match status" value="1"/>
</dbReference>
<evidence type="ECO:0000313" key="20">
    <source>
        <dbReference type="EMBL" id="EAN95454.1"/>
    </source>
</evidence>
<feature type="binding site" evidence="14">
    <location>
        <position position="468"/>
    </location>
    <ligand>
        <name>ATP</name>
        <dbReference type="ChEBI" id="CHEBI:30616"/>
    </ligand>
</feature>
<dbReference type="Proteomes" id="UP000002296">
    <property type="component" value="Unassembled WGS sequence"/>
</dbReference>
<protein>
    <recommendedName>
        <fullName evidence="16">Phospholipid-transporting ATPase</fullName>
        <ecNumber evidence="16">7.6.2.1</ecNumber>
    </recommendedName>
</protein>
<dbReference type="GO" id="GO:0005802">
    <property type="term" value="C:trans-Golgi network"/>
    <property type="evidence" value="ECO:0007669"/>
    <property type="project" value="TreeGrafter"/>
</dbReference>
<keyword evidence="9 16" id="KW-1278">Translocase</keyword>
<feature type="transmembrane region" description="Helical" evidence="16">
    <location>
        <begin position="1041"/>
        <end position="1065"/>
    </location>
</feature>
<dbReference type="GO" id="GO:0005886">
    <property type="term" value="C:plasma membrane"/>
    <property type="evidence" value="ECO:0007669"/>
    <property type="project" value="TreeGrafter"/>
</dbReference>
<dbReference type="NCBIfam" id="TIGR01652">
    <property type="entry name" value="ATPase-Plipid"/>
    <property type="match status" value="1"/>
</dbReference>
<evidence type="ECO:0000256" key="15">
    <source>
        <dbReference type="PIRSR" id="PIRSR606539-3"/>
    </source>
</evidence>
<feature type="active site" description="4-aspartylphosphate intermediate" evidence="13">
    <location>
        <position position="468"/>
    </location>
</feature>
<keyword evidence="4 16" id="KW-0812">Transmembrane</keyword>
<feature type="binding site" evidence="15">
    <location>
        <position position="875"/>
    </location>
    <ligand>
        <name>Mg(2+)</name>
        <dbReference type="ChEBI" id="CHEBI:18420"/>
    </ligand>
</feature>
<keyword evidence="6 14" id="KW-0547">Nucleotide-binding</keyword>
<keyword evidence="8 15" id="KW-0460">Magnesium</keyword>
<keyword evidence="10 16" id="KW-1133">Transmembrane helix</keyword>
<keyword evidence="5 15" id="KW-0479">Metal-binding</keyword>
<dbReference type="SFLD" id="SFLDS00003">
    <property type="entry name" value="Haloacid_Dehalogenase"/>
    <property type="match status" value="1"/>
</dbReference>
<feature type="binding site" evidence="14">
    <location>
        <position position="751"/>
    </location>
    <ligand>
        <name>ATP</name>
        <dbReference type="ChEBI" id="CHEBI:30616"/>
    </ligand>
</feature>
<dbReference type="Pfam" id="PF16212">
    <property type="entry name" value="PhoLip_ATPase_C"/>
    <property type="match status" value="1"/>
</dbReference>
<dbReference type="SFLD" id="SFLDF00027">
    <property type="entry name" value="p-type_atpase"/>
    <property type="match status" value="1"/>
</dbReference>
<feature type="binding site" evidence="14">
    <location>
        <position position="874"/>
    </location>
    <ligand>
        <name>ATP</name>
        <dbReference type="ChEBI" id="CHEBI:30616"/>
    </ligand>
</feature>
<feature type="transmembrane region" description="Helical" evidence="16">
    <location>
        <begin position="405"/>
        <end position="424"/>
    </location>
</feature>
<comment type="similarity">
    <text evidence="3 16">Belongs to the cation transport ATPase (P-type) (TC 3.A.3) family. Type IV subfamily.</text>
</comment>
<evidence type="ECO:0000256" key="1">
    <source>
        <dbReference type="ARBA" id="ARBA00004141"/>
    </source>
</evidence>
<evidence type="ECO:0000256" key="9">
    <source>
        <dbReference type="ARBA" id="ARBA00022967"/>
    </source>
</evidence>
<dbReference type="GO" id="GO:0045332">
    <property type="term" value="P:phospholipid translocation"/>
    <property type="evidence" value="ECO:0007669"/>
    <property type="project" value="TreeGrafter"/>
</dbReference>
<dbReference type="Pfam" id="PF00122">
    <property type="entry name" value="E1-E2_ATPase"/>
    <property type="match status" value="1"/>
</dbReference>
<feature type="binding site" evidence="14">
    <location>
        <position position="843"/>
    </location>
    <ligand>
        <name>ATP</name>
        <dbReference type="ChEBI" id="CHEBI:30616"/>
    </ligand>
</feature>
<dbReference type="PANTHER" id="PTHR24092">
    <property type="entry name" value="PROBABLE PHOSPHOLIPID-TRANSPORTING ATPASE"/>
    <property type="match status" value="1"/>
</dbReference>
<dbReference type="SUPFAM" id="SSF81665">
    <property type="entry name" value="Calcium ATPase, transmembrane domain M"/>
    <property type="match status" value="1"/>
</dbReference>
<dbReference type="EMBL" id="AAHK01000213">
    <property type="protein sequence ID" value="EAN95454.1"/>
    <property type="molecule type" value="Genomic_DNA"/>
</dbReference>
<evidence type="ECO:0000256" key="6">
    <source>
        <dbReference type="ARBA" id="ARBA00022741"/>
    </source>
</evidence>
<feature type="transmembrane region" description="Helical" evidence="16">
    <location>
        <begin position="23"/>
        <end position="56"/>
    </location>
</feature>
<dbReference type="PRINTS" id="PR00119">
    <property type="entry name" value="CATATPASE"/>
</dbReference>
<dbReference type="Pfam" id="PF16209">
    <property type="entry name" value="PhoLip_ATPase_N"/>
    <property type="match status" value="1"/>
</dbReference>
<dbReference type="GO" id="GO:0006897">
    <property type="term" value="P:endocytosis"/>
    <property type="evidence" value="ECO:0007669"/>
    <property type="project" value="TreeGrafter"/>
</dbReference>
<evidence type="ECO:0000256" key="12">
    <source>
        <dbReference type="ARBA" id="ARBA00034036"/>
    </source>
</evidence>
<gene>
    <name evidence="20" type="ORF">Tc00.1047053504057.11</name>
</gene>
<feature type="binding site" evidence="14">
    <location>
        <position position="669"/>
    </location>
    <ligand>
        <name>ATP</name>
        <dbReference type="ChEBI" id="CHEBI:30616"/>
    </ligand>
</feature>
<dbReference type="GO" id="GO:0140326">
    <property type="term" value="F:ATPase-coupled intramembrane lipid transporter activity"/>
    <property type="evidence" value="ECO:0007669"/>
    <property type="project" value="UniProtKB-EC"/>
</dbReference>
<dbReference type="InterPro" id="IPR023298">
    <property type="entry name" value="ATPase_P-typ_TM_dom_sf"/>
</dbReference>
<evidence type="ECO:0000256" key="14">
    <source>
        <dbReference type="PIRSR" id="PIRSR606539-2"/>
    </source>
</evidence>
<dbReference type="OMA" id="IAITTWH"/>
<evidence type="ECO:0000259" key="19">
    <source>
        <dbReference type="Pfam" id="PF16212"/>
    </source>
</evidence>
<dbReference type="InParanoid" id="Q4DSF6"/>
<dbReference type="GeneID" id="3549304"/>
<dbReference type="GO" id="GO:0005524">
    <property type="term" value="F:ATP binding"/>
    <property type="evidence" value="ECO:0007669"/>
    <property type="project" value="UniProtKB-UniRule"/>
</dbReference>
<proteinExistence type="inferred from homology"/>
<feature type="binding site" evidence="14">
    <location>
        <position position="849"/>
    </location>
    <ligand>
        <name>ATP</name>
        <dbReference type="ChEBI" id="CHEBI:30616"/>
    </ligand>
</feature>
<dbReference type="Gene3D" id="2.70.150.10">
    <property type="entry name" value="Calcium-transporting ATPase, cytoplasmic transduction domain A"/>
    <property type="match status" value="1"/>
</dbReference>
<feature type="transmembrane region" description="Helical" evidence="16">
    <location>
        <begin position="1010"/>
        <end position="1029"/>
    </location>
</feature>
<dbReference type="Pfam" id="PF13246">
    <property type="entry name" value="Cation_ATPase"/>
    <property type="match status" value="1"/>
</dbReference>
<dbReference type="SMR" id="Q4DSF6"/>
<feature type="transmembrane region" description="Helical" evidence="16">
    <location>
        <begin position="1108"/>
        <end position="1128"/>
    </location>
</feature>
<dbReference type="InterPro" id="IPR044492">
    <property type="entry name" value="P_typ_ATPase_HD_dom"/>
</dbReference>
<dbReference type="GO" id="GO:0005768">
    <property type="term" value="C:endosome"/>
    <property type="evidence" value="ECO:0007669"/>
    <property type="project" value="TreeGrafter"/>
</dbReference>
<dbReference type="InterPro" id="IPR018303">
    <property type="entry name" value="ATPase_P-typ_P_site"/>
</dbReference>
<dbReference type="NCBIfam" id="TIGR01494">
    <property type="entry name" value="ATPase_P-type"/>
    <property type="match status" value="2"/>
</dbReference>
<dbReference type="Gene3D" id="3.40.1110.10">
    <property type="entry name" value="Calcium-transporting ATPase, cytoplasmic domain N"/>
    <property type="match status" value="1"/>
</dbReference>
<feature type="binding site" evidence="14">
    <location>
        <position position="875"/>
    </location>
    <ligand>
        <name>ATP</name>
        <dbReference type="ChEBI" id="CHEBI:30616"/>
    </ligand>
</feature>
<dbReference type="Gene3D" id="3.40.50.1000">
    <property type="entry name" value="HAD superfamily/HAD-like"/>
    <property type="match status" value="2"/>
</dbReference>
<sequence>MVVVELSCITVTRMCFVLFVKNVYFFVCICGEGCGLVTCVCLFFLFICFFSFFFLVGGEAFMNEAVEMVRVYNNGNRDGSDDEGSLCLPIPPMKPFSYVRLVRGWLNMDVAEANEPRTIAIGCDPAVWSGRSYPNNAVNNRRYSLLSFLPLALFYHFRSVFNVFYLLLSLSQLIPALKVGFIVTYFSPLVFVLLLSLIKDAVDDIQRYRRDQIANKEKVEKLFPDGSTGVVLASSIQVGDLLVLRSGQRIPADCVLLRTSEKSGTCFVRTDQLDGETDWKLRYALKLTQTLNNETLCRFRANIRCEPLHKDIYKFVGMLDVAGLDAEAICLENTLWKSCVVASGTLIAAVLYTGVDTRSAMNSSKPSTKTGLIESELNFIGALCFLFLVVVSLFLVFLQQFEGDWIVMFLRFLILLSAIIPISMRVNVDVGRMWYSYEMFRDSKIDGTVVRNTNIPEELGRLQYLFTDKTGTLTKNKMEFRVIQVGVDTILNYNEVDRFRRIMEAFFVERHETGGLNAIDVGKGGGLLSQRTFPRDVTSVGEALLALVLCHNVSPVMEDGRLEYQAASPDEVAFVKFCSSIGMTLTHRDVNCVRFTTPGGRTVHYDIIKAFPFTSERKCMGIIVRERRGVGEGGYKYLMKGADTKMASVLRLTDWLYESCQEFSQVGLRTLVFAQRTLTEELFETFLAKYNEANADLGDTRNSSLDAAMRIIERDMKLVCVTGVEDELQDDVTTSLETLGMGGIKVWILTGDKVETATTIGHSTRLIPRNGVVEVMASSTEEDAMRFLEKLAARYALLSRGACVSRPWTLILDGTSLSFCLSESVSRIFVEVSQTAYSVIVARCSPTQKAAVIHTMRKYCDKRVRMAAIGDGGNDVSMILAADVGIGVEGLEGKQASMAADFSITKFAHCVRLIMWHGRRSYCRTCRMSQFIMHRGMVYSVVQAFFSLLFAGTTMSIFNGYLLMGYTTIFTMAPVFALVLDEEIREKDVSEFPQHYKELLKARSMNTRSFLQWVWISIFQGGTMMFLSLELFSEELFQLVAVAYTSLLMTELIIVASTAHLRILWKQRRRHLYLFIAAECFSIASYFVAVVVLPETIDRNFFFSSGCWWRVTVITLAIIIPIYTIWLVSKYLLFNQKLAYSLL</sequence>
<feature type="domain" description="P-type ATPase A" evidence="17">
    <location>
        <begin position="217"/>
        <end position="357"/>
    </location>
</feature>
<feature type="binding site" evidence="14">
    <location>
        <position position="752"/>
    </location>
    <ligand>
        <name>ATP</name>
        <dbReference type="ChEBI" id="CHEBI:30616"/>
    </ligand>
</feature>
<dbReference type="InterPro" id="IPR032631">
    <property type="entry name" value="P-type_ATPase_N"/>
</dbReference>
<name>Q4DSF6_TRYCC</name>
<keyword evidence="21" id="KW-1185">Reference proteome</keyword>
<evidence type="ECO:0000256" key="4">
    <source>
        <dbReference type="ARBA" id="ARBA00022692"/>
    </source>
</evidence>
<comment type="subcellular location">
    <subcellularLocation>
        <location evidence="2">Endomembrane system</location>
    </subcellularLocation>
    <subcellularLocation>
        <location evidence="1 16">Membrane</location>
        <topology evidence="1 16">Multi-pass membrane protein</topology>
    </subcellularLocation>
</comment>
<feature type="transmembrane region" description="Helical" evidence="16">
    <location>
        <begin position="1072"/>
        <end position="1093"/>
    </location>
</feature>
<evidence type="ECO:0000256" key="10">
    <source>
        <dbReference type="ARBA" id="ARBA00022989"/>
    </source>
</evidence>
<evidence type="ECO:0000256" key="13">
    <source>
        <dbReference type="PIRSR" id="PIRSR606539-1"/>
    </source>
</evidence>
<dbReference type="InterPro" id="IPR032630">
    <property type="entry name" value="P_typ_ATPase_c"/>
</dbReference>
<feature type="transmembrane region" description="Helical" evidence="16">
    <location>
        <begin position="377"/>
        <end position="399"/>
    </location>
</feature>
<evidence type="ECO:0000259" key="18">
    <source>
        <dbReference type="Pfam" id="PF16209"/>
    </source>
</evidence>
<feature type="domain" description="P-type ATPase C-terminal" evidence="19">
    <location>
        <begin position="898"/>
        <end position="1131"/>
    </location>
</feature>
<feature type="binding site" evidence="14">
    <location>
        <position position="469"/>
    </location>
    <ligand>
        <name>ATP</name>
        <dbReference type="ChEBI" id="CHEBI:30616"/>
    </ligand>
</feature>
<keyword evidence="7 14" id="KW-0067">ATP-binding</keyword>
<accession>Q4DSF6</accession>
<feature type="binding site" evidence="14">
    <location>
        <position position="640"/>
    </location>
    <ligand>
        <name>ATP</name>
        <dbReference type="ChEBI" id="CHEBI:30616"/>
    </ligand>
</feature>
<dbReference type="InterPro" id="IPR008250">
    <property type="entry name" value="ATPase_P-typ_transduc_dom_A_sf"/>
</dbReference>
<evidence type="ECO:0000259" key="17">
    <source>
        <dbReference type="Pfam" id="PF00122"/>
    </source>
</evidence>
<dbReference type="SUPFAM" id="SSF56784">
    <property type="entry name" value="HAD-like"/>
    <property type="match status" value="1"/>
</dbReference>
<dbReference type="SFLD" id="SFLDG00002">
    <property type="entry name" value="C1.7:_P-type_atpase_like"/>
    <property type="match status" value="1"/>
</dbReference>
<dbReference type="FunCoup" id="Q4DSF6">
    <property type="interactions" value="193"/>
</dbReference>
<dbReference type="PaxDb" id="353153-Q4DSF6"/>
<evidence type="ECO:0000256" key="5">
    <source>
        <dbReference type="ARBA" id="ARBA00022723"/>
    </source>
</evidence>
<evidence type="ECO:0000256" key="11">
    <source>
        <dbReference type="ARBA" id="ARBA00023136"/>
    </source>
</evidence>
<organism evidence="20 21">
    <name type="scientific">Trypanosoma cruzi (strain CL Brener)</name>
    <dbReference type="NCBI Taxonomy" id="353153"/>
    <lineage>
        <taxon>Eukaryota</taxon>
        <taxon>Discoba</taxon>
        <taxon>Euglenozoa</taxon>
        <taxon>Kinetoplastea</taxon>
        <taxon>Metakinetoplastina</taxon>
        <taxon>Trypanosomatida</taxon>
        <taxon>Trypanosomatidae</taxon>
        <taxon>Trypanosoma</taxon>
        <taxon>Schizotrypanum</taxon>
    </lineage>
</organism>
<feature type="binding site" evidence="15">
    <location>
        <position position="470"/>
    </location>
    <ligand>
        <name>Mg(2+)</name>
        <dbReference type="ChEBI" id="CHEBI:18420"/>
    </ligand>
</feature>
<dbReference type="RefSeq" id="XP_817305.1">
    <property type="nucleotide sequence ID" value="XM_812212.1"/>
</dbReference>
<evidence type="ECO:0000256" key="16">
    <source>
        <dbReference type="RuleBase" id="RU362033"/>
    </source>
</evidence>
<dbReference type="STRING" id="353153.Q4DSF6"/>
<dbReference type="InterPro" id="IPR059000">
    <property type="entry name" value="ATPase_P-type_domA"/>
</dbReference>
<keyword evidence="11 16" id="KW-0472">Membrane</keyword>
<comment type="caution">
    <text evidence="20">The sequence shown here is derived from an EMBL/GenBank/DDBJ whole genome shotgun (WGS) entry which is preliminary data.</text>
</comment>
<dbReference type="PANTHER" id="PTHR24092:SF5">
    <property type="entry name" value="PHOSPHOLIPID-TRANSPORTING ATPASE"/>
    <property type="match status" value="1"/>
</dbReference>
<feature type="transmembrane region" description="Helical" evidence="16">
    <location>
        <begin position="145"/>
        <end position="167"/>
    </location>
</feature>
<feature type="transmembrane region" description="Helical" evidence="16">
    <location>
        <begin position="937"/>
        <end position="957"/>
    </location>
</feature>
<dbReference type="InterPro" id="IPR023214">
    <property type="entry name" value="HAD_sf"/>
</dbReference>
<feature type="binding site" evidence="15">
    <location>
        <position position="468"/>
    </location>
    <ligand>
        <name>Mg(2+)</name>
        <dbReference type="ChEBI" id="CHEBI:18420"/>
    </ligand>
</feature>
<feature type="binding site" evidence="14">
    <location>
        <position position="613"/>
    </location>
    <ligand>
        <name>ATP</name>
        <dbReference type="ChEBI" id="CHEBI:30616"/>
    </ligand>
</feature>
<dbReference type="InterPro" id="IPR006539">
    <property type="entry name" value="P-type_ATPase_IV"/>
</dbReference>
<dbReference type="AlphaFoldDB" id="Q4DSF6"/>
<dbReference type="SUPFAM" id="SSF81660">
    <property type="entry name" value="Metal cation-transporting ATPase, ATP-binding domain N"/>
    <property type="match status" value="1"/>
</dbReference>
<feature type="transmembrane region" description="Helical" evidence="16">
    <location>
        <begin position="963"/>
        <end position="980"/>
    </location>
</feature>
<feature type="domain" description="P-type ATPase N-terminal" evidence="18">
    <location>
        <begin position="130"/>
        <end position="180"/>
    </location>
</feature>
<dbReference type="EC" id="7.6.2.1" evidence="16"/>
<dbReference type="PROSITE" id="PS00154">
    <property type="entry name" value="ATPASE_E1_E2"/>
    <property type="match status" value="1"/>
</dbReference>
<feature type="binding site" evidence="14">
    <location>
        <position position="571"/>
    </location>
    <ligand>
        <name>ATP</name>
        <dbReference type="ChEBI" id="CHEBI:30616"/>
    </ligand>
</feature>
<evidence type="ECO:0000256" key="8">
    <source>
        <dbReference type="ARBA" id="ARBA00022842"/>
    </source>
</evidence>
<dbReference type="InterPro" id="IPR001757">
    <property type="entry name" value="P_typ_ATPase"/>
</dbReference>
<dbReference type="InterPro" id="IPR036412">
    <property type="entry name" value="HAD-like_sf"/>
</dbReference>
<evidence type="ECO:0000256" key="3">
    <source>
        <dbReference type="ARBA" id="ARBA00008109"/>
    </source>
</evidence>
<evidence type="ECO:0000256" key="2">
    <source>
        <dbReference type="ARBA" id="ARBA00004308"/>
    </source>
</evidence>
<dbReference type="KEGG" id="tcr:504057.11"/>
<feature type="binding site" evidence="15">
    <location>
        <position position="871"/>
    </location>
    <ligand>
        <name>Mg(2+)</name>
        <dbReference type="ChEBI" id="CHEBI:18420"/>
    </ligand>
</feature>
<dbReference type="eggNOG" id="KOG0210">
    <property type="taxonomic scope" value="Eukaryota"/>
</dbReference>
<feature type="binding site" evidence="14">
    <location>
        <position position="750"/>
    </location>
    <ligand>
        <name>ATP</name>
        <dbReference type="ChEBI" id="CHEBI:30616"/>
    </ligand>
</feature>
<evidence type="ECO:0000256" key="7">
    <source>
        <dbReference type="ARBA" id="ARBA00022840"/>
    </source>
</evidence>
<comment type="cofactor">
    <cofactor evidence="15">
        <name>Mg(2+)</name>
        <dbReference type="ChEBI" id="CHEBI:18420"/>
    </cofactor>
</comment>
<comment type="catalytic activity">
    <reaction evidence="12 16">
        <text>ATP + H2O + phospholipidSide 1 = ADP + phosphate + phospholipidSide 2.</text>
        <dbReference type="EC" id="7.6.2.1"/>
    </reaction>
</comment>
<feature type="transmembrane region" description="Helical" evidence="16">
    <location>
        <begin position="179"/>
        <end position="198"/>
    </location>
</feature>
<feature type="binding site" evidence="14">
    <location>
        <position position="470"/>
    </location>
    <ligand>
        <name>ATP</name>
        <dbReference type="ChEBI" id="CHEBI:30616"/>
    </ligand>
</feature>